<dbReference type="GO" id="GO:0140662">
    <property type="term" value="F:ATP-dependent protein folding chaperone"/>
    <property type="evidence" value="ECO:0007669"/>
    <property type="project" value="InterPro"/>
</dbReference>
<evidence type="ECO:0000313" key="5">
    <source>
        <dbReference type="Proteomes" id="UP001058974"/>
    </source>
</evidence>
<organism evidence="4 5">
    <name type="scientific">Pisum sativum</name>
    <name type="common">Garden pea</name>
    <name type="synonym">Lathyrus oleraceus</name>
    <dbReference type="NCBI Taxonomy" id="3888"/>
    <lineage>
        <taxon>Eukaryota</taxon>
        <taxon>Viridiplantae</taxon>
        <taxon>Streptophyta</taxon>
        <taxon>Embryophyta</taxon>
        <taxon>Tracheophyta</taxon>
        <taxon>Spermatophyta</taxon>
        <taxon>Magnoliopsida</taxon>
        <taxon>eudicotyledons</taxon>
        <taxon>Gunneridae</taxon>
        <taxon>Pentapetalae</taxon>
        <taxon>rosids</taxon>
        <taxon>fabids</taxon>
        <taxon>Fabales</taxon>
        <taxon>Fabaceae</taxon>
        <taxon>Papilionoideae</taxon>
        <taxon>50 kb inversion clade</taxon>
        <taxon>NPAAA clade</taxon>
        <taxon>Hologalegina</taxon>
        <taxon>IRL clade</taxon>
        <taxon>Fabeae</taxon>
        <taxon>Lathyrus</taxon>
    </lineage>
</organism>
<dbReference type="Gene3D" id="2.60.34.10">
    <property type="entry name" value="Substrate Binding Domain Of DNAk, Chain A, domain 1"/>
    <property type="match status" value="1"/>
</dbReference>
<feature type="compositionally biased region" description="Polar residues" evidence="3">
    <location>
        <begin position="102"/>
        <end position="121"/>
    </location>
</feature>
<feature type="region of interest" description="Disordered" evidence="3">
    <location>
        <begin position="535"/>
        <end position="574"/>
    </location>
</feature>
<dbReference type="PANTHER" id="PTHR45639:SF10">
    <property type="entry name" value="HEAT SHOCK 70 KDA PROTEIN 16 ISOFORM X1"/>
    <property type="match status" value="1"/>
</dbReference>
<dbReference type="Proteomes" id="UP001058974">
    <property type="component" value="Chromosome 4"/>
</dbReference>
<evidence type="ECO:0000256" key="3">
    <source>
        <dbReference type="SAM" id="MobiDB-lite"/>
    </source>
</evidence>
<evidence type="ECO:0000256" key="2">
    <source>
        <dbReference type="ARBA" id="ARBA00022840"/>
    </source>
</evidence>
<feature type="region of interest" description="Disordered" evidence="3">
    <location>
        <begin position="73"/>
        <end position="160"/>
    </location>
</feature>
<dbReference type="GO" id="GO:0005524">
    <property type="term" value="F:ATP binding"/>
    <property type="evidence" value="ECO:0007669"/>
    <property type="project" value="UniProtKB-KW"/>
</dbReference>
<dbReference type="FunFam" id="3.90.640.10:FF:000004">
    <property type="entry name" value="Heat shock 70 kDa protein 4"/>
    <property type="match status" value="1"/>
</dbReference>
<dbReference type="InterPro" id="IPR013126">
    <property type="entry name" value="Hsp_70_fam"/>
</dbReference>
<keyword evidence="1" id="KW-0547">Nucleotide-binding</keyword>
<keyword evidence="2" id="KW-0067">ATP-binding</keyword>
<dbReference type="InterPro" id="IPR043129">
    <property type="entry name" value="ATPase_NBD"/>
</dbReference>
<feature type="compositionally biased region" description="Polar residues" evidence="3">
    <location>
        <begin position="84"/>
        <end position="93"/>
    </location>
</feature>
<keyword evidence="5" id="KW-1185">Reference proteome</keyword>
<dbReference type="SUPFAM" id="SSF53067">
    <property type="entry name" value="Actin-like ATPase domain"/>
    <property type="match status" value="1"/>
</dbReference>
<dbReference type="Gene3D" id="1.20.58.1480">
    <property type="match status" value="1"/>
</dbReference>
<dbReference type="InterPro" id="IPR029047">
    <property type="entry name" value="HSP70_peptide-bd_sf"/>
</dbReference>
<evidence type="ECO:0000313" key="4">
    <source>
        <dbReference type="EMBL" id="KAI5415743.1"/>
    </source>
</evidence>
<dbReference type="Gene3D" id="3.90.640.10">
    <property type="entry name" value="Actin, Chain A, domain 4"/>
    <property type="match status" value="1"/>
</dbReference>
<reference evidence="4 5" key="1">
    <citation type="journal article" date="2022" name="Nat. Genet.">
        <title>Improved pea reference genome and pan-genome highlight genomic features and evolutionary characteristics.</title>
        <authorList>
            <person name="Yang T."/>
            <person name="Liu R."/>
            <person name="Luo Y."/>
            <person name="Hu S."/>
            <person name="Wang D."/>
            <person name="Wang C."/>
            <person name="Pandey M.K."/>
            <person name="Ge S."/>
            <person name="Xu Q."/>
            <person name="Li N."/>
            <person name="Li G."/>
            <person name="Huang Y."/>
            <person name="Saxena R.K."/>
            <person name="Ji Y."/>
            <person name="Li M."/>
            <person name="Yan X."/>
            <person name="He Y."/>
            <person name="Liu Y."/>
            <person name="Wang X."/>
            <person name="Xiang C."/>
            <person name="Varshney R.K."/>
            <person name="Ding H."/>
            <person name="Gao S."/>
            <person name="Zong X."/>
        </authorList>
    </citation>
    <scope>NUCLEOTIDE SEQUENCE [LARGE SCALE GENOMIC DNA]</scope>
    <source>
        <strain evidence="4 5">cv. Zhongwan 6</strain>
    </source>
</reference>
<dbReference type="PANTHER" id="PTHR45639">
    <property type="entry name" value="HSC70CB, ISOFORM G-RELATED"/>
    <property type="match status" value="1"/>
</dbReference>
<comment type="caution">
    <text evidence="4">The sequence shown here is derived from an EMBL/GenBank/DDBJ whole genome shotgun (WGS) entry which is preliminary data.</text>
</comment>
<dbReference type="Gramene" id="Psat04G0096200-T1">
    <property type="protein sequence ID" value="KAI5415743.1"/>
    <property type="gene ID" value="KIW84_040962"/>
</dbReference>
<feature type="compositionally biased region" description="Low complexity" evidence="3">
    <location>
        <begin position="560"/>
        <end position="571"/>
    </location>
</feature>
<dbReference type="GO" id="GO:0005829">
    <property type="term" value="C:cytosol"/>
    <property type="evidence" value="ECO:0007669"/>
    <property type="project" value="TreeGrafter"/>
</dbReference>
<sequence length="587" mass="65362">MFGSVVPGIDSGLNMENLQQMNYEQRDVPMEDFHARNFGLNMLDGSDSFSGFPSLQSGSQSALMQSAVVETSSSEVGIQEEWSGLSSQNTERSLPNEGPLPSDSSKQQSVWPNDNFQSVPHINSRHITRQDELSRPNSTVNYYGLPGFHQPSADTAQEQHNRTKVLLDNVPVHRLADILVASFEMSFEEQLSMLDSVGPKLRLSKATELVDRHLQSIRAAEKITQKDPSKLPFPKDKPWMIQVVAVTCISLDEGPSPVDSRHLNRPQTCSTRTIAMTEKDLEAPVWDCVIVMEFTKRIFKARVQHMFYLLIFAEKFKEQYNIDVYSNAKACIRLRAACEKLKKVLSANPEAPLNIECLMDEKNVKGFITREEFESLASGLLERISKPCSQALLKAGLNAEKIVSVELVSSGSRIPVVSTLLTSLFKREPSRKLNASPIFVGSNGVIFPKGQLIPSTAVLQLQRTSFFHLEAFYPNQYELPPGISPKISSFMIGPLPESHGSKTRVKVRVQLNLHGIFSIESATWITDHANDDHSNYDAMDVDPESETSDSTNFVANGAEDSNNQSDSPQSSADCSKKIKLTESFLFR</sequence>
<dbReference type="GO" id="GO:0005634">
    <property type="term" value="C:nucleus"/>
    <property type="evidence" value="ECO:0007669"/>
    <property type="project" value="TreeGrafter"/>
</dbReference>
<protein>
    <submittedName>
        <fullName evidence="4">Uncharacterized protein</fullName>
    </submittedName>
</protein>
<dbReference type="EMBL" id="JAMSHJ010000004">
    <property type="protein sequence ID" value="KAI5415743.1"/>
    <property type="molecule type" value="Genomic_DNA"/>
</dbReference>
<dbReference type="AlphaFoldDB" id="A0A9D4X8I2"/>
<proteinExistence type="predicted"/>
<name>A0A9D4X8I2_PEA</name>
<dbReference type="Pfam" id="PF00012">
    <property type="entry name" value="HSP70"/>
    <property type="match status" value="1"/>
</dbReference>
<evidence type="ECO:0000256" key="1">
    <source>
        <dbReference type="ARBA" id="ARBA00022741"/>
    </source>
</evidence>
<gene>
    <name evidence="4" type="ORF">KIW84_040962</name>
</gene>
<accession>A0A9D4X8I2</accession>